<accession>A0A9X1UK10</accession>
<dbReference type="RefSeq" id="WP_237865864.1">
    <property type="nucleotide sequence ID" value="NZ_JAKLTY010000080.1"/>
</dbReference>
<proteinExistence type="predicted"/>
<dbReference type="InterPro" id="IPR009218">
    <property type="entry name" value="HD_phosphohydro"/>
</dbReference>
<comment type="caution">
    <text evidence="1">The sequence shown here is derived from an EMBL/GenBank/DDBJ whole genome shotgun (WGS) entry which is preliminary data.</text>
</comment>
<name>A0A9X1UK10_9BRAD</name>
<reference evidence="1" key="1">
    <citation type="submission" date="2022-01" db="EMBL/GenBank/DDBJ databases">
        <title>Genome sequnece data of strain Bradyrhizobium sp. nov.</title>
        <authorList>
            <person name="Zhang J."/>
        </authorList>
    </citation>
    <scope>NUCLEOTIDE SEQUENCE</scope>
    <source>
        <strain evidence="1">WYCCWR 13023</strain>
    </source>
</reference>
<dbReference type="PANTHER" id="PTHR21174">
    <property type="match status" value="1"/>
</dbReference>
<evidence type="ECO:0000313" key="1">
    <source>
        <dbReference type="EMBL" id="MCG2633227.1"/>
    </source>
</evidence>
<dbReference type="PIRSF" id="PIRSF035170">
    <property type="entry name" value="HD_phosphohydro"/>
    <property type="match status" value="1"/>
</dbReference>
<dbReference type="Proteomes" id="UP001139054">
    <property type="component" value="Unassembled WGS sequence"/>
</dbReference>
<organism evidence="1 2">
    <name type="scientific">Bradyrhizobium zhengyangense</name>
    <dbReference type="NCBI Taxonomy" id="2911009"/>
    <lineage>
        <taxon>Bacteria</taxon>
        <taxon>Pseudomonadati</taxon>
        <taxon>Pseudomonadota</taxon>
        <taxon>Alphaproteobacteria</taxon>
        <taxon>Hyphomicrobiales</taxon>
        <taxon>Nitrobacteraceae</taxon>
        <taxon>Bradyrhizobium</taxon>
    </lineage>
</organism>
<evidence type="ECO:0000313" key="2">
    <source>
        <dbReference type="Proteomes" id="UP001139054"/>
    </source>
</evidence>
<dbReference type="AlphaFoldDB" id="A0A9X1UK10"/>
<dbReference type="PANTHER" id="PTHR21174:SF0">
    <property type="entry name" value="HD PHOSPHOHYDROLASE FAMILY PROTEIN-RELATED"/>
    <property type="match status" value="1"/>
</dbReference>
<sequence>MNREQLAAAYAAPGRHYHNLAHIEDCLAALARVDGLSAAERETVTEAIWWHDVVYDPARSDNEERSAELAEQYVRTDLRQDVGRLIRLTKTHDVSAGDRLGAILISIDLSILGTDPARYDAYAAAIRQEFSHVSEDDYRIGRARVLRRFAAREVIFPDSDFAAMYDRPARANLAREVAALGVGA</sequence>
<gene>
    <name evidence="1" type="ORF">L6654_42705</name>
</gene>
<dbReference type="EMBL" id="JAKLTY010000080">
    <property type="protein sequence ID" value="MCG2633227.1"/>
    <property type="molecule type" value="Genomic_DNA"/>
</dbReference>
<protein>
    <submittedName>
        <fullName evidence="1">Phosphohydrolase</fullName>
    </submittedName>
</protein>
<dbReference type="SUPFAM" id="SSF109604">
    <property type="entry name" value="HD-domain/PDEase-like"/>
    <property type="match status" value="1"/>
</dbReference>